<keyword evidence="1" id="KW-1133">Transmembrane helix</keyword>
<protein>
    <submittedName>
        <fullName evidence="2">Uncharacterized protein</fullName>
    </submittedName>
</protein>
<keyword evidence="1" id="KW-0472">Membrane</keyword>
<dbReference type="Proteomes" id="UP000886667">
    <property type="component" value="Unassembled WGS sequence"/>
</dbReference>
<dbReference type="AlphaFoldDB" id="A0A9E4KCM8"/>
<evidence type="ECO:0000313" key="2">
    <source>
        <dbReference type="EMBL" id="MCG7947230.1"/>
    </source>
</evidence>
<comment type="caution">
    <text evidence="2">The sequence shown here is derived from an EMBL/GenBank/DDBJ whole genome shotgun (WGS) entry which is preliminary data.</text>
</comment>
<proteinExistence type="predicted"/>
<sequence length="259" mass="29808">DYARFVLRHRRLTILLLFAATLTALFYVNQVNLRNDPDSLLPLSNPYIATNLYSDQTYGMGNLMVWGMKLKQGDIYQPWFIKMVEAFYRDVSELPFANVANFVGLPSSKLRNLGITPNGSLDFSRLLPAAGLSDDPRLQQHQINYLRAGLEKHIVLEPLLVYYQDGQGRKCDILGDDGLISNASISRVHERCRATGTFIIGDFSNQLKQHHLDWIAEVRQLMEEYETRYGERVEFYISGEPYFLASMVEELWDKAWLFG</sequence>
<reference evidence="2" key="1">
    <citation type="journal article" date="2021" name="Proc. Natl. Acad. Sci. U.S.A.">
        <title>Global biogeography of chemosynthetic symbionts reveals both localized and globally distributed symbiont groups. .</title>
        <authorList>
            <person name="Osvatic J.T."/>
            <person name="Wilkins L.G.E."/>
            <person name="Leibrecht L."/>
            <person name="Leray M."/>
            <person name="Zauner S."/>
            <person name="Polzin J."/>
            <person name="Camacho Y."/>
            <person name="Gros O."/>
            <person name="van Gils J.A."/>
            <person name="Eisen J.A."/>
            <person name="Petersen J.M."/>
            <person name="Yuen B."/>
        </authorList>
    </citation>
    <scope>NUCLEOTIDE SEQUENCE</scope>
    <source>
        <strain evidence="2">MAGclacostrist064TRANS</strain>
    </source>
</reference>
<name>A0A9E4KCM8_9GAMM</name>
<dbReference type="EMBL" id="JAEPCM010000453">
    <property type="protein sequence ID" value="MCG7947230.1"/>
    <property type="molecule type" value="Genomic_DNA"/>
</dbReference>
<keyword evidence="1" id="KW-0812">Transmembrane</keyword>
<accession>A0A9E4KCM8</accession>
<feature type="non-terminal residue" evidence="2">
    <location>
        <position position="1"/>
    </location>
</feature>
<organism evidence="2 3">
    <name type="scientific">Candidatus Thiodiazotropha taylori</name>
    <dbReference type="NCBI Taxonomy" id="2792791"/>
    <lineage>
        <taxon>Bacteria</taxon>
        <taxon>Pseudomonadati</taxon>
        <taxon>Pseudomonadota</taxon>
        <taxon>Gammaproteobacteria</taxon>
        <taxon>Chromatiales</taxon>
        <taxon>Sedimenticolaceae</taxon>
        <taxon>Candidatus Thiodiazotropha</taxon>
    </lineage>
</organism>
<evidence type="ECO:0000256" key="1">
    <source>
        <dbReference type="SAM" id="Phobius"/>
    </source>
</evidence>
<feature type="transmembrane region" description="Helical" evidence="1">
    <location>
        <begin position="12"/>
        <end position="29"/>
    </location>
</feature>
<gene>
    <name evidence="2" type="ORF">JAZ07_12870</name>
</gene>
<feature type="non-terminal residue" evidence="2">
    <location>
        <position position="259"/>
    </location>
</feature>
<evidence type="ECO:0000313" key="3">
    <source>
        <dbReference type="Proteomes" id="UP000886667"/>
    </source>
</evidence>